<dbReference type="InterPro" id="IPR044839">
    <property type="entry name" value="NDR1-like"/>
</dbReference>
<dbReference type="PANTHER" id="PTHR31234:SF2">
    <property type="entry name" value="OS05G0199100 PROTEIN"/>
    <property type="match status" value="1"/>
</dbReference>
<evidence type="ECO:0000313" key="5">
    <source>
        <dbReference type="Proteomes" id="UP000027120"/>
    </source>
</evidence>
<evidence type="ECO:0000256" key="3">
    <source>
        <dbReference type="SAM" id="Phobius"/>
    </source>
</evidence>
<dbReference type="PANTHER" id="PTHR31234">
    <property type="entry name" value="LATE EMBRYOGENESIS ABUNDANT (LEA) HYDROXYPROLINE-RICH GLYCOPROTEIN FAMILY"/>
    <property type="match status" value="1"/>
</dbReference>
<comment type="subcellular location">
    <subcellularLocation>
        <location evidence="1">Membrane</location>
    </subcellularLocation>
</comment>
<dbReference type="GO" id="GO:0098542">
    <property type="term" value="P:defense response to other organism"/>
    <property type="evidence" value="ECO:0007669"/>
    <property type="project" value="InterPro"/>
</dbReference>
<organism evidence="4 5">
    <name type="scientific">Citrus sinensis</name>
    <name type="common">Sweet orange</name>
    <name type="synonym">Citrus aurantium var. sinensis</name>
    <dbReference type="NCBI Taxonomy" id="2711"/>
    <lineage>
        <taxon>Eukaryota</taxon>
        <taxon>Viridiplantae</taxon>
        <taxon>Streptophyta</taxon>
        <taxon>Embryophyta</taxon>
        <taxon>Tracheophyta</taxon>
        <taxon>Spermatophyta</taxon>
        <taxon>Magnoliopsida</taxon>
        <taxon>eudicotyledons</taxon>
        <taxon>Gunneridae</taxon>
        <taxon>Pentapetalae</taxon>
        <taxon>rosids</taxon>
        <taxon>malvids</taxon>
        <taxon>Sapindales</taxon>
        <taxon>Rutaceae</taxon>
        <taxon>Aurantioideae</taxon>
        <taxon>Citrus</taxon>
    </lineage>
</organism>
<reference evidence="4 5" key="1">
    <citation type="submission" date="2014-04" db="EMBL/GenBank/DDBJ databases">
        <authorList>
            <consortium name="International Citrus Genome Consortium"/>
            <person name="Gmitter F."/>
            <person name="Chen C."/>
            <person name="Farmerie W."/>
            <person name="Harkins T."/>
            <person name="Desany B."/>
            <person name="Mohiuddin M."/>
            <person name="Kodira C."/>
            <person name="Borodovsky M."/>
            <person name="Lomsadze A."/>
            <person name="Burns P."/>
            <person name="Jenkins J."/>
            <person name="Prochnik S."/>
            <person name="Shu S."/>
            <person name="Chapman J."/>
            <person name="Pitluck S."/>
            <person name="Schmutz J."/>
            <person name="Rokhsar D."/>
        </authorList>
    </citation>
    <scope>NUCLEOTIDE SEQUENCE</scope>
</reference>
<proteinExistence type="predicted"/>
<keyword evidence="2 3" id="KW-0472">Membrane</keyword>
<dbReference type="EMBL" id="KK785188">
    <property type="protein sequence ID" value="KDO47136.1"/>
    <property type="molecule type" value="Genomic_DNA"/>
</dbReference>
<feature type="non-terminal residue" evidence="4">
    <location>
        <position position="1"/>
    </location>
</feature>
<evidence type="ECO:0000256" key="2">
    <source>
        <dbReference type="ARBA" id="ARBA00023136"/>
    </source>
</evidence>
<evidence type="ECO:0008006" key="6">
    <source>
        <dbReference type="Google" id="ProtNLM"/>
    </source>
</evidence>
<gene>
    <name evidence="4" type="ORF">CISIN_1g046793mg</name>
</gene>
<evidence type="ECO:0000256" key="1">
    <source>
        <dbReference type="ARBA" id="ARBA00004370"/>
    </source>
</evidence>
<keyword evidence="3" id="KW-0812">Transmembrane</keyword>
<keyword evidence="5" id="KW-1185">Reference proteome</keyword>
<evidence type="ECO:0000313" key="4">
    <source>
        <dbReference type="EMBL" id="KDO47136.1"/>
    </source>
</evidence>
<dbReference type="GO" id="GO:0016020">
    <property type="term" value="C:membrane"/>
    <property type="evidence" value="ECO:0007669"/>
    <property type="project" value="UniProtKB-SubCell"/>
</dbReference>
<dbReference type="AlphaFoldDB" id="A0A067E8A6"/>
<keyword evidence="3" id="KW-1133">Transmembrane helix</keyword>
<dbReference type="PaxDb" id="2711-XP_006478656.1"/>
<protein>
    <recommendedName>
        <fullName evidence="6">Late embryogenesis abundant protein LEA-2 subgroup domain-containing protein</fullName>
    </recommendedName>
</protein>
<dbReference type="Proteomes" id="UP000027120">
    <property type="component" value="Unassembled WGS sequence"/>
</dbReference>
<dbReference type="STRING" id="2711.A0A067E8A6"/>
<name>A0A067E8A6_CITSI</name>
<feature type="transmembrane region" description="Helical" evidence="3">
    <location>
        <begin position="48"/>
        <end position="74"/>
    </location>
</feature>
<accession>A0A067E8A6</accession>
<sequence length="237" mass="27656">SKMISQNARFQATTSSSQLYIIQLPINRIHPRPHNSSNDDANISFTFLLLWVSLLLFIVALILLLIFIIFLFVVRPKGPKYYIDNLIPINQSSYYDVIYNFSIRSKNPNCHMGIIYQNDGIVSLSLKQQVIAIGNGKFPKFYHGTKKSMLFNLLLNFKHPKEIEDILKDEKIQLPLSLLINVPVKFKIWLVKSWRMKIVIRCEMTISAFAKVQDTFIEFLRRHVDSCIILRMMLFMV</sequence>